<dbReference type="Gene3D" id="1.25.40.10">
    <property type="entry name" value="Tetratricopeptide repeat domain"/>
    <property type="match status" value="1"/>
</dbReference>
<dbReference type="PANTHER" id="PTHR44395">
    <property type="match status" value="1"/>
</dbReference>
<dbReference type="AlphaFoldDB" id="A0A4Y2NRA9"/>
<dbReference type="SUPFAM" id="SSF48452">
    <property type="entry name" value="TPR-like"/>
    <property type="match status" value="1"/>
</dbReference>
<dbReference type="EMBL" id="BGPR01009672">
    <property type="protein sequence ID" value="GBN41524.1"/>
    <property type="molecule type" value="Genomic_DNA"/>
</dbReference>
<sequence>MELETRQSSALFFPTKLACRPRACTAGSRQAHISLIVTLSLPIRRPVLVWSSLLFLICIHASKTVRRNADWQSEHTLFLSGLKVNQRNAKLYNNVGHCLETQGKFSEALSYFNTAISVEPNDIGAYINVGRTQTQLGMYEEAERAFRKVCICDLLKPRKLDLYDIFCAVLYVLKSACQWRMLPKDFPKCFWYF</sequence>
<keyword evidence="3" id="KW-1185">Reference proteome</keyword>
<feature type="repeat" description="TPR" evidence="1">
    <location>
        <begin position="89"/>
        <end position="122"/>
    </location>
</feature>
<evidence type="ECO:0000256" key="1">
    <source>
        <dbReference type="PROSITE-ProRule" id="PRU00339"/>
    </source>
</evidence>
<dbReference type="Pfam" id="PF00515">
    <property type="entry name" value="TPR_1"/>
    <property type="match status" value="1"/>
</dbReference>
<dbReference type="InterPro" id="IPR019734">
    <property type="entry name" value="TPR_rpt"/>
</dbReference>
<dbReference type="GO" id="GO:0005783">
    <property type="term" value="C:endoplasmic reticulum"/>
    <property type="evidence" value="ECO:0007669"/>
    <property type="project" value="TreeGrafter"/>
</dbReference>
<dbReference type="PROSITE" id="PS50005">
    <property type="entry name" value="TPR"/>
    <property type="match status" value="1"/>
</dbReference>
<dbReference type="Proteomes" id="UP000499080">
    <property type="component" value="Unassembled WGS sequence"/>
</dbReference>
<dbReference type="InterPro" id="IPR011990">
    <property type="entry name" value="TPR-like_helical_dom_sf"/>
</dbReference>
<keyword evidence="1" id="KW-0802">TPR repeat</keyword>
<evidence type="ECO:0000313" key="2">
    <source>
        <dbReference type="EMBL" id="GBN41524.1"/>
    </source>
</evidence>
<dbReference type="GO" id="GO:0000030">
    <property type="term" value="F:mannosyltransferase activity"/>
    <property type="evidence" value="ECO:0007669"/>
    <property type="project" value="TreeGrafter"/>
</dbReference>
<dbReference type="PANTHER" id="PTHR44395:SF1">
    <property type="entry name" value="PROTEIN O-MANNOSYL-TRANSFERASE TMTC3"/>
    <property type="match status" value="1"/>
</dbReference>
<dbReference type="SMART" id="SM00028">
    <property type="entry name" value="TPR"/>
    <property type="match status" value="2"/>
</dbReference>
<dbReference type="OrthoDB" id="19588at2759"/>
<organism evidence="2 3">
    <name type="scientific">Araneus ventricosus</name>
    <name type="common">Orbweaver spider</name>
    <name type="synonym">Epeira ventricosa</name>
    <dbReference type="NCBI Taxonomy" id="182803"/>
    <lineage>
        <taxon>Eukaryota</taxon>
        <taxon>Metazoa</taxon>
        <taxon>Ecdysozoa</taxon>
        <taxon>Arthropoda</taxon>
        <taxon>Chelicerata</taxon>
        <taxon>Arachnida</taxon>
        <taxon>Araneae</taxon>
        <taxon>Araneomorphae</taxon>
        <taxon>Entelegynae</taxon>
        <taxon>Araneoidea</taxon>
        <taxon>Araneidae</taxon>
        <taxon>Araneus</taxon>
    </lineage>
</organism>
<keyword evidence="2" id="KW-0472">Membrane</keyword>
<name>A0A4Y2NRA9_ARAVE</name>
<gene>
    <name evidence="2" type="primary">CG4050_7</name>
    <name evidence="2" type="ORF">AVEN_257587_1</name>
</gene>
<dbReference type="GO" id="GO:0035269">
    <property type="term" value="P:protein O-linked glycosylation via mannose"/>
    <property type="evidence" value="ECO:0007669"/>
    <property type="project" value="TreeGrafter"/>
</dbReference>
<accession>A0A4Y2NRA9</accession>
<reference evidence="2 3" key="1">
    <citation type="journal article" date="2019" name="Sci. Rep.">
        <title>Orb-weaving spider Araneus ventricosus genome elucidates the spidroin gene catalogue.</title>
        <authorList>
            <person name="Kono N."/>
            <person name="Nakamura H."/>
            <person name="Ohtoshi R."/>
            <person name="Moran D.A.P."/>
            <person name="Shinohara A."/>
            <person name="Yoshida Y."/>
            <person name="Fujiwara M."/>
            <person name="Mori M."/>
            <person name="Tomita M."/>
            <person name="Arakawa K."/>
        </authorList>
    </citation>
    <scope>NUCLEOTIDE SEQUENCE [LARGE SCALE GENOMIC DNA]</scope>
</reference>
<comment type="caution">
    <text evidence="2">The sequence shown here is derived from an EMBL/GenBank/DDBJ whole genome shotgun (WGS) entry which is preliminary data.</text>
</comment>
<evidence type="ECO:0000313" key="3">
    <source>
        <dbReference type="Proteomes" id="UP000499080"/>
    </source>
</evidence>
<protein>
    <submittedName>
        <fullName evidence="2">Transmembrane and TPR repeat-containing protein CG4050</fullName>
    </submittedName>
</protein>
<proteinExistence type="predicted"/>
<keyword evidence="2" id="KW-0812">Transmembrane</keyword>
<dbReference type="Pfam" id="PF13181">
    <property type="entry name" value="TPR_8"/>
    <property type="match status" value="1"/>
</dbReference>
<dbReference type="PROSITE" id="PS50293">
    <property type="entry name" value="TPR_REGION"/>
    <property type="match status" value="1"/>
</dbReference>